<organism evidence="1 2">
    <name type="scientific">Flavobacterium kayseriense</name>
    <dbReference type="NCBI Taxonomy" id="2764714"/>
    <lineage>
        <taxon>Bacteria</taxon>
        <taxon>Pseudomonadati</taxon>
        <taxon>Bacteroidota</taxon>
        <taxon>Flavobacteriia</taxon>
        <taxon>Flavobacteriales</taxon>
        <taxon>Flavobacteriaceae</taxon>
        <taxon>Flavobacterium</taxon>
    </lineage>
</organism>
<dbReference type="RefSeq" id="WP_187009338.1">
    <property type="nucleotide sequence ID" value="NZ_JACRUI010000001.1"/>
</dbReference>
<gene>
    <name evidence="1" type="ORF">H8R23_05140</name>
</gene>
<comment type="caution">
    <text evidence="1">The sequence shown here is derived from an EMBL/GenBank/DDBJ whole genome shotgun (WGS) entry which is preliminary data.</text>
</comment>
<evidence type="ECO:0008006" key="3">
    <source>
        <dbReference type="Google" id="ProtNLM"/>
    </source>
</evidence>
<name>A0ABR7J5G7_9FLAO</name>
<evidence type="ECO:0000313" key="1">
    <source>
        <dbReference type="EMBL" id="MBC5840783.1"/>
    </source>
</evidence>
<protein>
    <recommendedName>
        <fullName evidence="3">DnaD domain-containing protein</fullName>
    </recommendedName>
</protein>
<reference evidence="1 2" key="1">
    <citation type="submission" date="2020-08" db="EMBL/GenBank/DDBJ databases">
        <title>Description of novel Flavobacterium F-380 isolate.</title>
        <authorList>
            <person name="Saticioglu I.B."/>
            <person name="Duman M."/>
            <person name="Altun S."/>
        </authorList>
    </citation>
    <scope>NUCLEOTIDE SEQUENCE [LARGE SCALE GENOMIC DNA]</scope>
    <source>
        <strain evidence="1 2">F-380</strain>
    </source>
</reference>
<dbReference type="EMBL" id="JACRUJ010000001">
    <property type="protein sequence ID" value="MBC5840783.1"/>
    <property type="molecule type" value="Genomic_DNA"/>
</dbReference>
<keyword evidence="2" id="KW-1185">Reference proteome</keyword>
<dbReference type="Proteomes" id="UP000629963">
    <property type="component" value="Unassembled WGS sequence"/>
</dbReference>
<accession>A0ABR7J5G7</accession>
<evidence type="ECO:0000313" key="2">
    <source>
        <dbReference type="Proteomes" id="UP000629963"/>
    </source>
</evidence>
<proteinExistence type="predicted"/>
<sequence length="99" mass="11179">MTNKDNTVPAENKKAFTPKLINEALESLPSNYVNQTLIILDKWKDSGLIENTFSRVYISRVKTGLNGAFNEDIMNALVEVGMNNKKVQEKFGRKTKKTS</sequence>